<feature type="domain" description="Amine oxidase" evidence="1">
    <location>
        <begin position="114"/>
        <end position="320"/>
    </location>
</feature>
<organism evidence="2 3">
    <name type="scientific">Alkalimonas amylolytica</name>
    <dbReference type="NCBI Taxonomy" id="152573"/>
    <lineage>
        <taxon>Bacteria</taxon>
        <taxon>Pseudomonadati</taxon>
        <taxon>Pseudomonadota</taxon>
        <taxon>Gammaproteobacteria</taxon>
        <taxon>Alkalimonas</taxon>
    </lineage>
</organism>
<reference evidence="2 3" key="1">
    <citation type="submission" date="2016-10" db="EMBL/GenBank/DDBJ databases">
        <authorList>
            <person name="de Groot N.N."/>
        </authorList>
    </citation>
    <scope>NUCLEOTIDE SEQUENCE [LARGE SCALE GENOMIC DNA]</scope>
    <source>
        <strain evidence="2 3">CGMCC 1.3430</strain>
    </source>
</reference>
<dbReference type="SUPFAM" id="SSF51905">
    <property type="entry name" value="FAD/NAD(P)-binding domain"/>
    <property type="match status" value="1"/>
</dbReference>
<proteinExistence type="predicted"/>
<protein>
    <recommendedName>
        <fullName evidence="1">Amine oxidase domain-containing protein</fullName>
    </recommendedName>
</protein>
<dbReference type="PANTHER" id="PTHR16128">
    <property type="entry name" value="FAD/NAD(P)-BINDING OXIDOREDUCTASE FAMILY PROTEIN"/>
    <property type="match status" value="1"/>
</dbReference>
<name>A0A1H4EZX9_ALKAM</name>
<dbReference type="Gene3D" id="3.90.660.10">
    <property type="match status" value="1"/>
</dbReference>
<keyword evidence="3" id="KW-1185">Reference proteome</keyword>
<dbReference type="EMBL" id="FNRM01000008">
    <property type="protein sequence ID" value="SEA90327.1"/>
    <property type="molecule type" value="Genomic_DNA"/>
</dbReference>
<gene>
    <name evidence="2" type="ORF">SAMN04488051_108101</name>
</gene>
<dbReference type="STRING" id="152573.SAMN04488051_108101"/>
<evidence type="ECO:0000313" key="3">
    <source>
        <dbReference type="Proteomes" id="UP000198773"/>
    </source>
</evidence>
<dbReference type="Proteomes" id="UP000198773">
    <property type="component" value="Unassembled WGS sequence"/>
</dbReference>
<dbReference type="PROSITE" id="PS51257">
    <property type="entry name" value="PROKAR_LIPOPROTEIN"/>
    <property type="match status" value="1"/>
</dbReference>
<dbReference type="Pfam" id="PF13450">
    <property type="entry name" value="NAD_binding_8"/>
    <property type="match status" value="1"/>
</dbReference>
<dbReference type="AlphaFoldDB" id="A0A1H4EZX9"/>
<dbReference type="RefSeq" id="WP_171907642.1">
    <property type="nucleotide sequence ID" value="NZ_FNRM01000008.1"/>
</dbReference>
<dbReference type="Gene3D" id="3.50.50.60">
    <property type="entry name" value="FAD/NAD(P)-binding domain"/>
    <property type="match status" value="1"/>
</dbReference>
<sequence length="323" mass="35346">MRVAIVGAGVAGLSCGQALLSAGAEVHWFDKGRATAGRASAKRAFGGHVDLGAQYFTARHVAFREQVERWQQQQLVAPWPAKLYSFAEGHLQPSADDIKRYVGLPAMHSPWRSGLPEQAITLSCRIQAMSYQQGWQLQAEDGRSFSGFDALVLALPPAQASELLTQDEDLRQQVPVSMLQPCHAIALALSEPIAHPATAVFVKDRPVSWVACNSDKPGRQSDSQHWVLHFNPEFSQQQLAARADELSLLAQAELSLLFQQDVLVTQSLHQRWLYAIVDAEQGAPGVLISRRFPCVVAGDWCLGGRVENAWLAGQQAAKAVFHV</sequence>
<evidence type="ECO:0000313" key="2">
    <source>
        <dbReference type="EMBL" id="SEA90327.1"/>
    </source>
</evidence>
<dbReference type="Pfam" id="PF01593">
    <property type="entry name" value="Amino_oxidase"/>
    <property type="match status" value="1"/>
</dbReference>
<evidence type="ECO:0000259" key="1">
    <source>
        <dbReference type="Pfam" id="PF01593"/>
    </source>
</evidence>
<accession>A0A1H4EZX9</accession>
<dbReference type="InterPro" id="IPR036188">
    <property type="entry name" value="FAD/NAD-bd_sf"/>
</dbReference>
<dbReference type="GO" id="GO:0016491">
    <property type="term" value="F:oxidoreductase activity"/>
    <property type="evidence" value="ECO:0007669"/>
    <property type="project" value="InterPro"/>
</dbReference>
<dbReference type="InterPro" id="IPR002937">
    <property type="entry name" value="Amino_oxidase"/>
</dbReference>
<dbReference type="PANTHER" id="PTHR16128:SF5">
    <property type="entry name" value="FAD_NAD(P)-BINDING OXIDOREDUCTASE FAMILY PROTEIN"/>
    <property type="match status" value="1"/>
</dbReference>